<evidence type="ECO:0000313" key="1">
    <source>
        <dbReference type="EMBL" id="JAE17096.1"/>
    </source>
</evidence>
<protein>
    <submittedName>
        <fullName evidence="1">Uncharacterized protein</fullName>
    </submittedName>
</protein>
<proteinExistence type="predicted"/>
<organism evidence="1">
    <name type="scientific">Arundo donax</name>
    <name type="common">Giant reed</name>
    <name type="synonym">Donax arundinaceus</name>
    <dbReference type="NCBI Taxonomy" id="35708"/>
    <lineage>
        <taxon>Eukaryota</taxon>
        <taxon>Viridiplantae</taxon>
        <taxon>Streptophyta</taxon>
        <taxon>Embryophyta</taxon>
        <taxon>Tracheophyta</taxon>
        <taxon>Spermatophyta</taxon>
        <taxon>Magnoliopsida</taxon>
        <taxon>Liliopsida</taxon>
        <taxon>Poales</taxon>
        <taxon>Poaceae</taxon>
        <taxon>PACMAD clade</taxon>
        <taxon>Arundinoideae</taxon>
        <taxon>Arundineae</taxon>
        <taxon>Arundo</taxon>
    </lineage>
</organism>
<reference evidence="1" key="2">
    <citation type="journal article" date="2015" name="Data Brief">
        <title>Shoot transcriptome of the giant reed, Arundo donax.</title>
        <authorList>
            <person name="Barrero R.A."/>
            <person name="Guerrero F.D."/>
            <person name="Moolhuijzen P."/>
            <person name="Goolsby J.A."/>
            <person name="Tidwell J."/>
            <person name="Bellgard S.E."/>
            <person name="Bellgard M.I."/>
        </authorList>
    </citation>
    <scope>NUCLEOTIDE SEQUENCE</scope>
    <source>
        <tissue evidence="1">Shoot tissue taken approximately 20 cm above the soil surface</tissue>
    </source>
</reference>
<accession>A0A0A9G3K3</accession>
<dbReference type="AlphaFoldDB" id="A0A0A9G3K3"/>
<dbReference type="EMBL" id="GBRH01180800">
    <property type="protein sequence ID" value="JAE17096.1"/>
    <property type="molecule type" value="Transcribed_RNA"/>
</dbReference>
<name>A0A0A9G3K3_ARUDO</name>
<reference evidence="1" key="1">
    <citation type="submission" date="2014-09" db="EMBL/GenBank/DDBJ databases">
        <authorList>
            <person name="Magalhaes I.L.F."/>
            <person name="Oliveira U."/>
            <person name="Santos F.R."/>
            <person name="Vidigal T.H.D.A."/>
            <person name="Brescovit A.D."/>
            <person name="Santos A.J."/>
        </authorList>
    </citation>
    <scope>NUCLEOTIDE SEQUENCE</scope>
    <source>
        <tissue evidence="1">Shoot tissue taken approximately 20 cm above the soil surface</tissue>
    </source>
</reference>
<sequence>MLEKIIFQFIVQHLKLSIRKITSLFCTSLSPIFLLL</sequence>